<reference evidence="1 2" key="1">
    <citation type="submission" date="2017-05" db="EMBL/GenBank/DDBJ databases">
        <title>Acinetobacter populi ANC 5415 (= PBJ7), whole genome shotgun sequencing project.</title>
        <authorList>
            <person name="Nemec A."/>
            <person name="Radolfova-Krizova L."/>
        </authorList>
    </citation>
    <scope>NUCLEOTIDE SEQUENCE [LARGE SCALE GENOMIC DNA]</scope>
    <source>
        <strain evidence="1 2">PBJ7</strain>
    </source>
</reference>
<dbReference type="AlphaFoldDB" id="A0A1Z9Z2S2"/>
<organism evidence="1 2">
    <name type="scientific">Acinetobacter populi</name>
    <dbReference type="NCBI Taxonomy" id="1582270"/>
    <lineage>
        <taxon>Bacteria</taxon>
        <taxon>Pseudomonadati</taxon>
        <taxon>Pseudomonadota</taxon>
        <taxon>Gammaproteobacteria</taxon>
        <taxon>Moraxellales</taxon>
        <taxon>Moraxellaceae</taxon>
        <taxon>Acinetobacter</taxon>
    </lineage>
</organism>
<sequence>MQMALGLFIFSLPTISYQQLQRQTSWRHVAHNRFDDAPDYQYAGKGEDKFTLNCSISHEIQMLSRIGLDGLRAMANTGKPYLLMEGTGRIYGFVVIDEMNITQTDFFPDGAPRKTEFTLSLTKVRDHKFGQIGDLLTYGVSLLRKIF</sequence>
<dbReference type="Pfam" id="PF06995">
    <property type="entry name" value="Phage_P2_GpU"/>
    <property type="match status" value="1"/>
</dbReference>
<gene>
    <name evidence="1" type="ORF">CAP51_03640</name>
</gene>
<keyword evidence="2" id="KW-1185">Reference proteome</keyword>
<dbReference type="InterPro" id="IPR009734">
    <property type="entry name" value="Myoviridae_GpU"/>
</dbReference>
<dbReference type="Proteomes" id="UP000196536">
    <property type="component" value="Unassembled WGS sequence"/>
</dbReference>
<evidence type="ECO:0000313" key="1">
    <source>
        <dbReference type="EMBL" id="OUY08717.1"/>
    </source>
</evidence>
<dbReference type="OrthoDB" id="1550902at2"/>
<dbReference type="InterPro" id="IPR016912">
    <property type="entry name" value="Phage_P2_GpU"/>
</dbReference>
<accession>A0A1Z9Z2S2</accession>
<evidence type="ECO:0000313" key="2">
    <source>
        <dbReference type="Proteomes" id="UP000196536"/>
    </source>
</evidence>
<comment type="caution">
    <text evidence="1">The sequence shown here is derived from an EMBL/GenBank/DDBJ whole genome shotgun (WGS) entry which is preliminary data.</text>
</comment>
<name>A0A1Z9Z2S2_9GAMM</name>
<dbReference type="EMBL" id="NEXX01000001">
    <property type="protein sequence ID" value="OUY08717.1"/>
    <property type="molecule type" value="Genomic_DNA"/>
</dbReference>
<dbReference type="PIRSF" id="PIRSF029208">
    <property type="entry name" value="Phage_tail_GPU"/>
    <property type="match status" value="1"/>
</dbReference>
<proteinExistence type="predicted"/>
<protein>
    <submittedName>
        <fullName evidence="1">Oxidoreductase</fullName>
    </submittedName>
</protein>